<accession>A0ABR3PNA7</accession>
<dbReference type="Gene3D" id="1.50.10.10">
    <property type="match status" value="1"/>
</dbReference>
<dbReference type="Pfam" id="PF19291">
    <property type="entry name" value="TREH_N"/>
    <property type="match status" value="1"/>
</dbReference>
<dbReference type="SUPFAM" id="SSF48208">
    <property type="entry name" value="Six-hairpin glycosidases"/>
    <property type="match status" value="1"/>
</dbReference>
<sequence length="679" mass="77085">MSSKNVSDPTGYRRTTGYMPIEHYGLIGNMNTAAYAAIDGGVDFMCWPDFDSPSVFARMLDKDKGGHFSISPVQTDNLTTKQQYLPSNNILQTRFMHEDGVANLLDFFPRPASPEKLSAVLDKASDKPRPVQAPSAPLKKWLVRRVECIRGEVELDIEVFPAFNYARDDHTTDIKKRGCEERECHESVVFKSKSLSLELYATVDCGEQPDGSCPSMSFQKKTNESYLGEGVTARVSLQEGQAISFVLKDYDDKNDENITTALVDQVQRDTTTFWFNWISRSKYKGRWREVVARSLMLLKMLTFEPTGAIVAAPTFSLPEDFGGGRNWDYRFCWVRDASFTVYILLRMGFTDEAKAYMAFMSDRMKYSRTKDGSLPIMFSIRGETDLPEIELAHLDGHRGSRPVRIGNGAAFHKQLDTIGELLDAWYLYNKYCQPVSYDEWIAIRSLADHVCDVWQERDMSIWEVRGQIQQFVYSKMLLWVALDRSLRLAEKRSNLPCPNRTKWIETRDTIYEQVMEKGFNKEMNCFIQSYEAYDVLDSAVLIAPLVFFITPNDPRFTNTLDQILKPPEKGGLTSTGLVYRYNTLKSDDGVGGREGAFSMCTFWLVEALTRAGAYDKKYLVKAINIFENMLSFSNHVNMFSEEIARSGEQLGNTPQAFSHLALISAAFNLDRVTGGSGGM</sequence>
<protein>
    <recommendedName>
        <fullName evidence="5">Glycosyl hydrolase</fullName>
    </recommendedName>
</protein>
<dbReference type="RefSeq" id="XP_069203878.1">
    <property type="nucleotide sequence ID" value="XM_069340412.1"/>
</dbReference>
<feature type="domain" description="Trehalase-like N-terminal" evidence="2">
    <location>
        <begin position="19"/>
        <end position="97"/>
    </location>
</feature>
<dbReference type="GeneID" id="95974949"/>
<dbReference type="InterPro" id="IPR012341">
    <property type="entry name" value="6hp_glycosidase-like_sf"/>
</dbReference>
<name>A0ABR3PNA7_9PEZI</name>
<evidence type="ECO:0000259" key="1">
    <source>
        <dbReference type="Pfam" id="PF00723"/>
    </source>
</evidence>
<dbReference type="InterPro" id="IPR008928">
    <property type="entry name" value="6-hairpin_glycosidase_sf"/>
</dbReference>
<dbReference type="PANTHER" id="PTHR31616:SF0">
    <property type="entry name" value="GLUCAN 1,4-ALPHA-GLUCOSIDASE"/>
    <property type="match status" value="1"/>
</dbReference>
<evidence type="ECO:0000313" key="3">
    <source>
        <dbReference type="EMBL" id="KAL1311029.1"/>
    </source>
</evidence>
<evidence type="ECO:0000259" key="2">
    <source>
        <dbReference type="Pfam" id="PF19291"/>
    </source>
</evidence>
<evidence type="ECO:0000313" key="4">
    <source>
        <dbReference type="Proteomes" id="UP001562354"/>
    </source>
</evidence>
<proteinExistence type="predicted"/>
<dbReference type="Pfam" id="PF00723">
    <property type="entry name" value="Glyco_hydro_15"/>
    <property type="match status" value="1"/>
</dbReference>
<reference evidence="3 4" key="1">
    <citation type="submission" date="2024-07" db="EMBL/GenBank/DDBJ databases">
        <title>Draft sequence of the Neodothiora populina.</title>
        <authorList>
            <person name="Drown D.D."/>
            <person name="Schuette U.S."/>
            <person name="Buechlein A.B."/>
            <person name="Rusch D.R."/>
            <person name="Winton L.W."/>
            <person name="Adams G.A."/>
        </authorList>
    </citation>
    <scope>NUCLEOTIDE SEQUENCE [LARGE SCALE GENOMIC DNA]</scope>
    <source>
        <strain evidence="3 4">CPC 39397</strain>
    </source>
</reference>
<dbReference type="PANTHER" id="PTHR31616">
    <property type="entry name" value="TREHALASE"/>
    <property type="match status" value="1"/>
</dbReference>
<dbReference type="InterPro" id="IPR011613">
    <property type="entry name" value="GH15-like"/>
</dbReference>
<feature type="domain" description="GH15-like" evidence="1">
    <location>
        <begin position="288"/>
        <end position="666"/>
    </location>
</feature>
<comment type="caution">
    <text evidence="3">The sequence shown here is derived from an EMBL/GenBank/DDBJ whole genome shotgun (WGS) entry which is preliminary data.</text>
</comment>
<evidence type="ECO:0008006" key="5">
    <source>
        <dbReference type="Google" id="ProtNLM"/>
    </source>
</evidence>
<keyword evidence="4" id="KW-1185">Reference proteome</keyword>
<dbReference type="Proteomes" id="UP001562354">
    <property type="component" value="Unassembled WGS sequence"/>
</dbReference>
<gene>
    <name evidence="3" type="ORF">AAFC00_001246</name>
</gene>
<dbReference type="EMBL" id="JBFMKM010000003">
    <property type="protein sequence ID" value="KAL1311029.1"/>
    <property type="molecule type" value="Genomic_DNA"/>
</dbReference>
<dbReference type="InterPro" id="IPR045582">
    <property type="entry name" value="Trehalase-like_N"/>
</dbReference>
<organism evidence="3 4">
    <name type="scientific">Neodothiora populina</name>
    <dbReference type="NCBI Taxonomy" id="2781224"/>
    <lineage>
        <taxon>Eukaryota</taxon>
        <taxon>Fungi</taxon>
        <taxon>Dikarya</taxon>
        <taxon>Ascomycota</taxon>
        <taxon>Pezizomycotina</taxon>
        <taxon>Dothideomycetes</taxon>
        <taxon>Dothideomycetidae</taxon>
        <taxon>Dothideales</taxon>
        <taxon>Dothioraceae</taxon>
        <taxon>Neodothiora</taxon>
    </lineage>
</organism>